<dbReference type="KEGG" id="fox:FOXG_17808"/>
<accession>A0A0J9U4B8</accession>
<name>A0A0J9U4B8_FUSO4</name>
<proteinExistence type="predicted"/>
<dbReference type="RefSeq" id="XP_018231748.1">
    <property type="nucleotide sequence ID" value="XM_018397794.1"/>
</dbReference>
<gene>
    <name evidence="1" type="ORF">FOXG_17808</name>
</gene>
<reference evidence="1" key="2">
    <citation type="journal article" date="2010" name="Nature">
        <title>Comparative genomics reveals mobile pathogenicity chromosomes in Fusarium.</title>
        <authorList>
            <person name="Ma L.J."/>
            <person name="van der Does H.C."/>
            <person name="Borkovich K.A."/>
            <person name="Coleman J.J."/>
            <person name="Daboussi M.J."/>
            <person name="Di Pietro A."/>
            <person name="Dufresne M."/>
            <person name="Freitag M."/>
            <person name="Grabherr M."/>
            <person name="Henrissat B."/>
            <person name="Houterman P.M."/>
            <person name="Kang S."/>
            <person name="Shim W.B."/>
            <person name="Woloshuk C."/>
            <person name="Xie X."/>
            <person name="Xu J.R."/>
            <person name="Antoniw J."/>
            <person name="Baker S.E."/>
            <person name="Bluhm B.H."/>
            <person name="Breakspear A."/>
            <person name="Brown D.W."/>
            <person name="Butchko R.A."/>
            <person name="Chapman S."/>
            <person name="Coulson R."/>
            <person name="Coutinho P.M."/>
            <person name="Danchin E.G."/>
            <person name="Diener A."/>
            <person name="Gale L.R."/>
            <person name="Gardiner D.M."/>
            <person name="Goff S."/>
            <person name="Hammond-Kosack K.E."/>
            <person name="Hilburn K."/>
            <person name="Hua-Van A."/>
            <person name="Jonkers W."/>
            <person name="Kazan K."/>
            <person name="Kodira C.D."/>
            <person name="Koehrsen M."/>
            <person name="Kumar L."/>
            <person name="Lee Y.H."/>
            <person name="Li L."/>
            <person name="Manners J.M."/>
            <person name="Miranda-Saavedra D."/>
            <person name="Mukherjee M."/>
            <person name="Park G."/>
            <person name="Park J."/>
            <person name="Park S.Y."/>
            <person name="Proctor R.H."/>
            <person name="Regev A."/>
            <person name="Ruiz-Roldan M.C."/>
            <person name="Sain D."/>
            <person name="Sakthikumar S."/>
            <person name="Sykes S."/>
            <person name="Schwartz D.C."/>
            <person name="Turgeon B.G."/>
            <person name="Wapinski I."/>
            <person name="Yoder O."/>
            <person name="Young S."/>
            <person name="Zeng Q."/>
            <person name="Zhou S."/>
            <person name="Galagan J."/>
            <person name="Cuomo C.A."/>
            <person name="Kistler H.C."/>
            <person name="Rep M."/>
        </authorList>
    </citation>
    <scope>NUCLEOTIDE SEQUENCE [LARGE SCALE GENOMIC DNA]</scope>
    <source>
        <strain evidence="1">4287</strain>
    </source>
</reference>
<dbReference type="AlphaFoldDB" id="A0A0J9U4B8"/>
<organism evidence="1 2">
    <name type="scientific">Fusarium oxysporum f. sp. lycopersici (strain 4287 / CBS 123668 / FGSC 9935 / NRRL 34936)</name>
    <name type="common">Fusarium vascular wilt of tomato</name>
    <dbReference type="NCBI Taxonomy" id="426428"/>
    <lineage>
        <taxon>Eukaryota</taxon>
        <taxon>Fungi</taxon>
        <taxon>Dikarya</taxon>
        <taxon>Ascomycota</taxon>
        <taxon>Pezizomycotina</taxon>
        <taxon>Sordariomycetes</taxon>
        <taxon>Hypocreomycetidae</taxon>
        <taxon>Hypocreales</taxon>
        <taxon>Nectriaceae</taxon>
        <taxon>Fusarium</taxon>
        <taxon>Fusarium oxysporum species complex</taxon>
    </lineage>
</organism>
<evidence type="ECO:0000313" key="2">
    <source>
        <dbReference type="Proteomes" id="UP000009097"/>
    </source>
</evidence>
<protein>
    <submittedName>
        <fullName evidence="1">Uncharacterized protein</fullName>
    </submittedName>
</protein>
<dbReference type="Proteomes" id="UP000009097">
    <property type="component" value="Unassembled WGS sequence"/>
</dbReference>
<dbReference type="GeneID" id="28958514"/>
<dbReference type="VEuPathDB" id="FungiDB:FOXG_17808"/>
<dbReference type="RefSeq" id="XP_018231749.1">
    <property type="nucleotide sequence ID" value="XM_018397795.1"/>
</dbReference>
<dbReference type="EMBL" id="DS231696">
    <property type="protein sequence ID" value="KNA93703.1"/>
    <property type="molecule type" value="Genomic_DNA"/>
</dbReference>
<sequence>MTKHDASPTKQSDFFVSFSGMPGHRSLTESCPSWLRRRWRSLDCLTSEPPSPAQFYLFCRSPNRDTPRPTEPTYNLIIKTLGCRCCSRLSHTERRPLHDATADSGKCNKHTHVANIDVHRSVTLTNKR</sequence>
<dbReference type="EMBL" id="DS231696">
    <property type="protein sequence ID" value="KNA93702.1"/>
    <property type="molecule type" value="Genomic_DNA"/>
</dbReference>
<reference evidence="1" key="1">
    <citation type="submission" date="2007-04" db="EMBL/GenBank/DDBJ databases">
        <authorList>
            <consortium name="The Broad Institute Genome Sequencing Platform"/>
            <person name="Birren B."/>
            <person name="Lander E."/>
            <person name="Galagan J."/>
            <person name="Nusbaum C."/>
            <person name="Devon K."/>
            <person name="Ma L.-J."/>
            <person name="Jaffe D."/>
            <person name="Butler J."/>
            <person name="Alvarez P."/>
            <person name="Gnerre S."/>
            <person name="Grabherr M."/>
            <person name="Kleber M."/>
            <person name="Mauceli E."/>
            <person name="Brockman W."/>
            <person name="MacCallum I.A."/>
            <person name="Young S."/>
            <person name="LaButti K."/>
            <person name="DeCaprio D."/>
            <person name="Crawford M."/>
            <person name="Koehrsen M."/>
            <person name="Engels R."/>
            <person name="Montgomery P."/>
            <person name="Pearson M."/>
            <person name="Howarth C."/>
            <person name="Larson L."/>
            <person name="White J."/>
            <person name="O'Leary S."/>
            <person name="Kodira C."/>
            <person name="Zeng Q."/>
            <person name="Yandava C."/>
            <person name="Alvarado L."/>
            <person name="Kistler C."/>
            <person name="Shim W.-B."/>
            <person name="Kang S."/>
            <person name="Woloshuk C."/>
        </authorList>
    </citation>
    <scope>NUCLEOTIDE SEQUENCE</scope>
    <source>
        <strain evidence="1">4287</strain>
    </source>
</reference>
<evidence type="ECO:0000313" key="1">
    <source>
        <dbReference type="EMBL" id="KNA93702.1"/>
    </source>
</evidence>